<dbReference type="InterPro" id="IPR008279">
    <property type="entry name" value="PEP-util_enz_mobile_dom"/>
</dbReference>
<dbReference type="SUPFAM" id="SSF56059">
    <property type="entry name" value="Glutathione synthetase ATP-binding domain-like"/>
    <property type="match status" value="1"/>
</dbReference>
<dbReference type="InterPro" id="IPR010121">
    <property type="entry name" value="Pyruvate_phosphate_dikinase"/>
</dbReference>
<sequence length="537" mass="55598">MTPDLHFLGTARDGAELPGPQAIGFKAWNLARMAALGLRIPPAFVLGTRHCAEAAAGPRLPEPLRAALPGALAELEAATGRRFGDPARPLLVSVRSGAPVSMPGMMDTLLDIGLCDATLPGLLRLTGNPRLAWDSLRRLVASHAEVVGGCDPAPFEAAVRELAPDGDERRLDWAGMRALALRNLALARAAGAPLPAAPLDQLEAAIAAVYASWRSPRAVGYRRARGIDDAMGTAVIVQAMVFGNAGGASGAGVGFTRDPTRGAPGLWVDFLFNAQGEDVVSGRRSAHGHDALAAGIPAVWRELEDGADRLERGLGDMQDIEFTVEDGRLWWLQTRAGKRTPVAAARIALDLHAAGVIDAAEARRRVAGLDARTLAVECLAQADGSAATPDARAPSASSGVAVGAITLDAEAARRLAATGRAVVLVRHDAETDDIAALETAAGLLTARGARTSHAAVVARQLGKVCLVGCDGLEIDPARRRLRLGDRTLAEGDDITLDGNSGAVYAGALATRAEADAGLLARLAALRAGECADSRPLA</sequence>
<dbReference type="GO" id="GO:0016301">
    <property type="term" value="F:kinase activity"/>
    <property type="evidence" value="ECO:0007669"/>
    <property type="project" value="InterPro"/>
</dbReference>
<keyword evidence="3" id="KW-1185">Reference proteome</keyword>
<feature type="domain" description="Pyruvate phosphate dikinase AMP/ATP-binding" evidence="2">
    <location>
        <begin position="61"/>
        <end position="285"/>
    </location>
</feature>
<dbReference type="RefSeq" id="WP_028311066.1">
    <property type="nucleotide sequence ID" value="NZ_AXWS01000008.1"/>
</dbReference>
<dbReference type="Gene3D" id="3.30.470.20">
    <property type="entry name" value="ATP-grasp fold, B domain"/>
    <property type="match status" value="1"/>
</dbReference>
<evidence type="ECO:0000259" key="2">
    <source>
        <dbReference type="Pfam" id="PF01326"/>
    </source>
</evidence>
<dbReference type="Gene3D" id="1.20.80.30">
    <property type="match status" value="1"/>
</dbReference>
<evidence type="ECO:0000313" key="3">
    <source>
        <dbReference type="Proteomes" id="UP000675920"/>
    </source>
</evidence>
<dbReference type="PROSITE" id="PS00370">
    <property type="entry name" value="PEP_ENZYMES_PHOS_SITE"/>
    <property type="match status" value="1"/>
</dbReference>
<dbReference type="Pfam" id="PF01326">
    <property type="entry name" value="PPDK_N"/>
    <property type="match status" value="1"/>
</dbReference>
<dbReference type="Pfam" id="PF00391">
    <property type="entry name" value="PEP-utilizers"/>
    <property type="match status" value="1"/>
</dbReference>
<dbReference type="InterPro" id="IPR018274">
    <property type="entry name" value="PEP_util_AS"/>
</dbReference>
<dbReference type="AlphaFoldDB" id="A0A8B6X353"/>
<dbReference type="Gene3D" id="3.30.1490.20">
    <property type="entry name" value="ATP-grasp fold, A domain"/>
    <property type="match status" value="1"/>
</dbReference>
<feature type="domain" description="PEP-utilising enzyme mobile" evidence="1">
    <location>
        <begin position="422"/>
        <end position="501"/>
    </location>
</feature>
<reference evidence="4" key="2">
    <citation type="submission" date="2025-08" db="UniProtKB">
        <authorList>
            <consortium name="RefSeq"/>
        </authorList>
    </citation>
    <scope>IDENTIFICATION</scope>
</reference>
<dbReference type="Proteomes" id="UP000675920">
    <property type="component" value="Unplaced"/>
</dbReference>
<accession>A0A8B6X353</accession>
<dbReference type="OrthoDB" id="9765468at2"/>
<dbReference type="GO" id="GO:0005524">
    <property type="term" value="F:ATP binding"/>
    <property type="evidence" value="ECO:0007669"/>
    <property type="project" value="InterPro"/>
</dbReference>
<organism evidence="3 4">
    <name type="scientific">Derxia gummosa DSM 723</name>
    <dbReference type="NCBI Taxonomy" id="1121388"/>
    <lineage>
        <taxon>Bacteria</taxon>
        <taxon>Pseudomonadati</taxon>
        <taxon>Pseudomonadota</taxon>
        <taxon>Betaproteobacteria</taxon>
        <taxon>Burkholderiales</taxon>
        <taxon>Alcaligenaceae</taxon>
        <taxon>Derxia</taxon>
    </lineage>
</organism>
<reference evidence="4" key="1">
    <citation type="journal article" date="2007" name="Biochemistry">
        <title>Swiveling domain mechanism in pyruvate phosphate dikinase.</title>
        <authorList>
            <person name="Lim K."/>
            <person name="Read R.J."/>
            <person name="Chen C.C."/>
            <person name="Tempczyk A."/>
            <person name="Wei M."/>
            <person name="Ye D."/>
            <person name="Wu C."/>
            <person name="Dunaway-Mariano D."/>
            <person name="Herzberg O."/>
        </authorList>
    </citation>
    <scope>NUCLEOTIDE SEQUENCE</scope>
</reference>
<dbReference type="PANTHER" id="PTHR22931">
    <property type="entry name" value="PHOSPHOENOLPYRUVATE DIKINASE-RELATED"/>
    <property type="match status" value="1"/>
</dbReference>
<dbReference type="Gene3D" id="1.10.189.10">
    <property type="entry name" value="Pyruvate Phosphate Dikinase, domain 2"/>
    <property type="match status" value="1"/>
</dbReference>
<dbReference type="InterPro" id="IPR013815">
    <property type="entry name" value="ATP_grasp_subdomain_1"/>
</dbReference>
<dbReference type="InterPro" id="IPR002192">
    <property type="entry name" value="PPDK_AMP/ATP-bd"/>
</dbReference>
<dbReference type="Gene3D" id="3.50.30.10">
    <property type="entry name" value="Phosphohistidine domain"/>
    <property type="match status" value="1"/>
</dbReference>
<protein>
    <submittedName>
        <fullName evidence="4">PEP/pyruvate-binding domain-containing protein</fullName>
    </submittedName>
</protein>
<proteinExistence type="predicted"/>
<dbReference type="InterPro" id="IPR036637">
    <property type="entry name" value="Phosphohistidine_dom_sf"/>
</dbReference>
<name>A0A8B6X353_9BURK</name>
<evidence type="ECO:0000259" key="1">
    <source>
        <dbReference type="Pfam" id="PF00391"/>
    </source>
</evidence>
<dbReference type="GO" id="GO:0050242">
    <property type="term" value="F:pyruvate, phosphate dikinase activity"/>
    <property type="evidence" value="ECO:0007669"/>
    <property type="project" value="InterPro"/>
</dbReference>
<dbReference type="SUPFAM" id="SSF52009">
    <property type="entry name" value="Phosphohistidine domain"/>
    <property type="match status" value="1"/>
</dbReference>
<evidence type="ECO:0000313" key="4">
    <source>
        <dbReference type="RefSeq" id="WP_028311066.1"/>
    </source>
</evidence>
<dbReference type="PANTHER" id="PTHR22931:SF9">
    <property type="entry name" value="PYRUVATE, PHOSPHATE DIKINASE 1, CHLOROPLASTIC"/>
    <property type="match status" value="1"/>
</dbReference>